<dbReference type="Proteomes" id="UP000315889">
    <property type="component" value="Unassembled WGS sequence"/>
</dbReference>
<comment type="function">
    <text evidence="7">Involved in the assimilation of dimethylsulphoniopropionate (DMSP), an important compound in the fixation of carbon in marine phytoplankton, by mediating the conversion of 3-(methylthio)propanoyl-CoA (MMPA-CoA) to 3-(methylthio)acryloyl-CoA (MTA-CoA).</text>
</comment>
<dbReference type="InterPro" id="IPR009100">
    <property type="entry name" value="AcylCoA_DH/oxidase_NM_dom_sf"/>
</dbReference>
<comment type="caution">
    <text evidence="15">The sequence shown here is derived from an EMBL/GenBank/DDBJ whole genome shotgun (WGS) entry which is preliminary data.</text>
</comment>
<evidence type="ECO:0000259" key="11">
    <source>
        <dbReference type="Pfam" id="PF00441"/>
    </source>
</evidence>
<dbReference type="Pfam" id="PF02771">
    <property type="entry name" value="Acyl-CoA_dh_N"/>
    <property type="match status" value="1"/>
</dbReference>
<gene>
    <name evidence="15" type="ORF">EVB03_03890</name>
</gene>
<dbReference type="Gene3D" id="1.10.540.10">
    <property type="entry name" value="Acyl-CoA dehydrogenase/oxidase, N-terminal domain"/>
    <property type="match status" value="1"/>
</dbReference>
<dbReference type="Gene3D" id="1.20.140.10">
    <property type="entry name" value="Butyryl-CoA Dehydrogenase, subunit A, domain 3"/>
    <property type="match status" value="1"/>
</dbReference>
<keyword evidence="4 10" id="KW-0274">FAD</keyword>
<evidence type="ECO:0000256" key="5">
    <source>
        <dbReference type="ARBA" id="ARBA00023002"/>
    </source>
</evidence>
<accession>A0A520MH92</accession>
<dbReference type="InterPro" id="IPR009075">
    <property type="entry name" value="AcylCo_DH/oxidase_C"/>
</dbReference>
<dbReference type="PANTHER" id="PTHR42803">
    <property type="entry name" value="ACYL-COA DEHYDROGENASE"/>
    <property type="match status" value="1"/>
</dbReference>
<evidence type="ECO:0000259" key="12">
    <source>
        <dbReference type="Pfam" id="PF02770"/>
    </source>
</evidence>
<comment type="cofactor">
    <cofactor evidence="1 10">
        <name>FAD</name>
        <dbReference type="ChEBI" id="CHEBI:57692"/>
    </cofactor>
</comment>
<evidence type="ECO:0000256" key="1">
    <source>
        <dbReference type="ARBA" id="ARBA00001974"/>
    </source>
</evidence>
<dbReference type="InterPro" id="IPR052166">
    <property type="entry name" value="Diverse_Acyl-CoA_DH"/>
</dbReference>
<comment type="catalytic activity">
    <reaction evidence="6">
        <text>3-(methylsulfanyl)propanoyl-CoA + oxidized [electron-transfer flavoprotein] + H(+) = 3-(methylsulfanyl)acryloyl-CoA + reduced [electron-transfer flavoprotein]</text>
        <dbReference type="Rhea" id="RHEA:52612"/>
        <dbReference type="Rhea" id="RHEA-COMP:10685"/>
        <dbReference type="Rhea" id="RHEA-COMP:10686"/>
        <dbReference type="ChEBI" id="CHEBI:15378"/>
        <dbReference type="ChEBI" id="CHEBI:57692"/>
        <dbReference type="ChEBI" id="CHEBI:58307"/>
        <dbReference type="ChEBI" id="CHEBI:82815"/>
        <dbReference type="ChEBI" id="CHEBI:84994"/>
        <dbReference type="EC" id="1.3.99.41"/>
    </reaction>
    <physiologicalReaction direction="left-to-right" evidence="6">
        <dbReference type="Rhea" id="RHEA:52613"/>
    </physiologicalReaction>
</comment>
<dbReference type="Pfam" id="PF02770">
    <property type="entry name" value="Acyl-CoA_dh_M"/>
    <property type="match status" value="1"/>
</dbReference>
<evidence type="ECO:0000256" key="6">
    <source>
        <dbReference type="ARBA" id="ARBA00051388"/>
    </source>
</evidence>
<dbReference type="FunFam" id="2.40.110.10:FF:000031">
    <property type="entry name" value="Acyl-CoA dehydrogenase, putative"/>
    <property type="match status" value="1"/>
</dbReference>
<feature type="domain" description="Acyl-CoA oxidase/dehydrogenase middle" evidence="12">
    <location>
        <begin position="172"/>
        <end position="278"/>
    </location>
</feature>
<evidence type="ECO:0000256" key="10">
    <source>
        <dbReference type="RuleBase" id="RU362125"/>
    </source>
</evidence>
<dbReference type="Pfam" id="PF00441">
    <property type="entry name" value="Acyl-CoA_dh_1"/>
    <property type="match status" value="1"/>
</dbReference>
<feature type="domain" description="Acetyl-CoA dehydrogenase-like C-terminal" evidence="14">
    <location>
        <begin position="490"/>
        <end position="589"/>
    </location>
</feature>
<evidence type="ECO:0000313" key="15">
    <source>
        <dbReference type="EMBL" id="RZO20551.1"/>
    </source>
</evidence>
<dbReference type="InterPro" id="IPR046373">
    <property type="entry name" value="Acyl-CoA_Oxase/DH_mid-dom_sf"/>
</dbReference>
<evidence type="ECO:0000256" key="4">
    <source>
        <dbReference type="ARBA" id="ARBA00022827"/>
    </source>
</evidence>
<evidence type="ECO:0000256" key="8">
    <source>
        <dbReference type="ARBA" id="ARBA00066694"/>
    </source>
</evidence>
<evidence type="ECO:0000313" key="16">
    <source>
        <dbReference type="Proteomes" id="UP000315889"/>
    </source>
</evidence>
<dbReference type="EC" id="1.3.99.41" evidence="8"/>
<dbReference type="AlphaFoldDB" id="A0A520MH92"/>
<comment type="similarity">
    <text evidence="2 10">Belongs to the acyl-CoA dehydrogenase family.</text>
</comment>
<keyword evidence="3 10" id="KW-0285">Flavoprotein</keyword>
<dbReference type="InterPro" id="IPR037069">
    <property type="entry name" value="AcylCoA_DH/ox_N_sf"/>
</dbReference>
<organism evidence="15 16">
    <name type="scientific">SAR92 clade bacterium</name>
    <dbReference type="NCBI Taxonomy" id="2315479"/>
    <lineage>
        <taxon>Bacteria</taxon>
        <taxon>Pseudomonadati</taxon>
        <taxon>Pseudomonadota</taxon>
        <taxon>Gammaproteobacteria</taxon>
        <taxon>Cellvibrionales</taxon>
        <taxon>Porticoccaceae</taxon>
        <taxon>SAR92 clade</taxon>
    </lineage>
</organism>
<evidence type="ECO:0000256" key="7">
    <source>
        <dbReference type="ARBA" id="ARBA00058683"/>
    </source>
</evidence>
<keyword evidence="5 10" id="KW-0560">Oxidoreductase</keyword>
<proteinExistence type="inferred from homology"/>
<dbReference type="InterPro" id="IPR013786">
    <property type="entry name" value="AcylCoA_DH/ox_N"/>
</dbReference>
<evidence type="ECO:0000259" key="13">
    <source>
        <dbReference type="Pfam" id="PF02771"/>
    </source>
</evidence>
<dbReference type="PANTHER" id="PTHR42803:SF1">
    <property type="entry name" value="BROAD-SPECIFICITY LINEAR ACYL-COA DEHYDROGENASE FADE5"/>
    <property type="match status" value="1"/>
</dbReference>
<dbReference type="InterPro" id="IPR006091">
    <property type="entry name" value="Acyl-CoA_Oxase/DH_mid-dom"/>
</dbReference>
<dbReference type="SUPFAM" id="SSF56645">
    <property type="entry name" value="Acyl-CoA dehydrogenase NM domain-like"/>
    <property type="match status" value="1"/>
</dbReference>
<evidence type="ECO:0000256" key="9">
    <source>
        <dbReference type="ARBA" id="ARBA00069043"/>
    </source>
</evidence>
<sequence>MLADTLRLLEMTTYKAPVQEFSFILEELVDYSELSQRPGYQDVGVDMIQAILPEAAKFFEEVVAPTNSIADSQKTHIDDGHVITAPAIEGINQKMVEAGWSGLSGAVEYGGSGFPSVVDVAVQEMLQSANMGLSLLPLLTRGVIHSLHLYGSEEQKSTYLANLASGAWSGTMNLTEPQAGSDLSAVQCKAVPNGDHYLVSGQKIYITWGDHEQTENIIHLVLARLPDAPLGNHGISLFLVPKFLVNADGSLGERNDLRAVGVEHKLGIHCSPTCTMAFGDKGGAVGYLVGPLNKGLMCMFSMMNNARLGVGHQGVAISERAYQQAVTYAAERVQGKVVGIDGRAPIIHHGDVKRMLLQMRALTEGGRALSMYAVAAEDRSHHALSDDFRKADELLVEILTPLVKGWCTEVSMEVTSLGVQVHGGMGFIEETGAAQHMRDARILPIYEGTNGIQALDFIGRKCMRDGGEGLSLILDNMSSTGDSKASNSPVVAELLDALKEAISQCKTALAYIKREPAKSPFVAFNFMMLFGNSISYWLLVKLALAAQAHVSAGSNDRFYKQKIATTHFFASQILTRNAAYLGAVTGSTASYEEFGVEDFYRG</sequence>
<feature type="domain" description="Acyl-CoA dehydrogenase/oxidase N-terminal" evidence="13">
    <location>
        <begin position="49"/>
        <end position="166"/>
    </location>
</feature>
<dbReference type="SUPFAM" id="SSF47203">
    <property type="entry name" value="Acyl-CoA dehydrogenase C-terminal domain-like"/>
    <property type="match status" value="1"/>
</dbReference>
<protein>
    <recommendedName>
        <fullName evidence="9">3-methylmercaptopropionyl-CoA dehydrogenase</fullName>
        <ecNumber evidence="8">1.3.99.41</ecNumber>
    </recommendedName>
</protein>
<name>A0A520MH92_9GAMM</name>
<evidence type="ECO:0000259" key="14">
    <source>
        <dbReference type="Pfam" id="PF12806"/>
    </source>
</evidence>
<dbReference type="EMBL" id="SHBP01000004">
    <property type="protein sequence ID" value="RZO20551.1"/>
    <property type="molecule type" value="Genomic_DNA"/>
</dbReference>
<dbReference type="GO" id="GO:0016627">
    <property type="term" value="F:oxidoreductase activity, acting on the CH-CH group of donors"/>
    <property type="evidence" value="ECO:0007669"/>
    <property type="project" value="InterPro"/>
</dbReference>
<reference evidence="15 16" key="1">
    <citation type="submission" date="2019-02" db="EMBL/GenBank/DDBJ databases">
        <title>Prokaryotic population dynamics and viral predation in marine succession experiment using metagenomics: the confinement effect.</title>
        <authorList>
            <person name="Haro-Moreno J.M."/>
            <person name="Rodriguez-Valera F."/>
            <person name="Lopez-Perez M."/>
        </authorList>
    </citation>
    <scope>NUCLEOTIDE SEQUENCE [LARGE SCALE GENOMIC DNA]</scope>
    <source>
        <strain evidence="15">MED-G170</strain>
    </source>
</reference>
<evidence type="ECO:0000256" key="2">
    <source>
        <dbReference type="ARBA" id="ARBA00009347"/>
    </source>
</evidence>
<dbReference type="InterPro" id="IPR036250">
    <property type="entry name" value="AcylCo_DH-like_C"/>
</dbReference>
<dbReference type="GO" id="GO:0050660">
    <property type="term" value="F:flavin adenine dinucleotide binding"/>
    <property type="evidence" value="ECO:0007669"/>
    <property type="project" value="InterPro"/>
</dbReference>
<dbReference type="Pfam" id="PF12806">
    <property type="entry name" value="Acyl-CoA_dh_C"/>
    <property type="match status" value="1"/>
</dbReference>
<feature type="domain" description="Acyl-CoA dehydrogenase/oxidase C-terminal" evidence="11">
    <location>
        <begin position="293"/>
        <end position="455"/>
    </location>
</feature>
<dbReference type="InterPro" id="IPR025878">
    <property type="entry name" value="Acyl-CoA_dh-like_C_dom"/>
</dbReference>
<evidence type="ECO:0000256" key="3">
    <source>
        <dbReference type="ARBA" id="ARBA00022630"/>
    </source>
</evidence>
<dbReference type="Gene3D" id="2.40.110.10">
    <property type="entry name" value="Butyryl-CoA Dehydrogenase, subunit A, domain 2"/>
    <property type="match status" value="1"/>
</dbReference>